<keyword evidence="2" id="KW-1185">Reference proteome</keyword>
<comment type="caution">
    <text evidence="1">The sequence shown here is derived from an EMBL/GenBank/DDBJ whole genome shotgun (WGS) entry which is preliminary data.</text>
</comment>
<dbReference type="AlphaFoldDB" id="A0AAV4W6S5"/>
<name>A0AAV4W6S5_9ARAC</name>
<evidence type="ECO:0000313" key="1">
    <source>
        <dbReference type="EMBL" id="GIY77938.1"/>
    </source>
</evidence>
<accession>A0AAV4W6S5</accession>
<evidence type="ECO:0000313" key="2">
    <source>
        <dbReference type="Proteomes" id="UP001054837"/>
    </source>
</evidence>
<protein>
    <submittedName>
        <fullName evidence="1">Uncharacterized protein</fullName>
    </submittedName>
</protein>
<dbReference type="Proteomes" id="UP001054837">
    <property type="component" value="Unassembled WGS sequence"/>
</dbReference>
<gene>
    <name evidence="1" type="ORF">CDAR_572901</name>
</gene>
<reference evidence="1 2" key="1">
    <citation type="submission" date="2021-06" db="EMBL/GenBank/DDBJ databases">
        <title>Caerostris darwini draft genome.</title>
        <authorList>
            <person name="Kono N."/>
            <person name="Arakawa K."/>
        </authorList>
    </citation>
    <scope>NUCLEOTIDE SEQUENCE [LARGE SCALE GENOMIC DNA]</scope>
</reference>
<dbReference type="EMBL" id="BPLQ01014198">
    <property type="protein sequence ID" value="GIY77938.1"/>
    <property type="molecule type" value="Genomic_DNA"/>
</dbReference>
<sequence>MAVKSRPAEEIRGRMVADKWTHFRYFHLSLLQKGPQLKGVNSSPLGHCMQYTIVQKCNNETALLFYVRSLGKGVCRGRIKEASYHTEDDPMAS</sequence>
<organism evidence="1 2">
    <name type="scientific">Caerostris darwini</name>
    <dbReference type="NCBI Taxonomy" id="1538125"/>
    <lineage>
        <taxon>Eukaryota</taxon>
        <taxon>Metazoa</taxon>
        <taxon>Ecdysozoa</taxon>
        <taxon>Arthropoda</taxon>
        <taxon>Chelicerata</taxon>
        <taxon>Arachnida</taxon>
        <taxon>Araneae</taxon>
        <taxon>Araneomorphae</taxon>
        <taxon>Entelegynae</taxon>
        <taxon>Araneoidea</taxon>
        <taxon>Araneidae</taxon>
        <taxon>Caerostris</taxon>
    </lineage>
</organism>
<proteinExistence type="predicted"/>